<evidence type="ECO:0000259" key="2">
    <source>
        <dbReference type="Pfam" id="PF12146"/>
    </source>
</evidence>
<reference evidence="3" key="2">
    <citation type="submission" date="2020-07" db="EMBL/GenBank/DDBJ databases">
        <authorList>
            <consortium name="NCBI Pathogen Detection Project"/>
        </authorList>
    </citation>
    <scope>NUCLEOTIDE SEQUENCE</scope>
    <source>
        <strain evidence="3">C8</strain>
    </source>
</reference>
<keyword evidence="1" id="KW-0472">Membrane</keyword>
<evidence type="ECO:0000256" key="1">
    <source>
        <dbReference type="SAM" id="Phobius"/>
    </source>
</evidence>
<dbReference type="GO" id="GO:0016787">
    <property type="term" value="F:hydrolase activity"/>
    <property type="evidence" value="ECO:0007669"/>
    <property type="project" value="UniProtKB-KW"/>
</dbReference>
<name>A0A8H9QWU5_CLOPF</name>
<comment type="caution">
    <text evidence="3">The sequence shown here is derived from an EMBL/GenBank/DDBJ whole genome shotgun (WGS) entry which is preliminary data.</text>
</comment>
<dbReference type="InterPro" id="IPR022742">
    <property type="entry name" value="Hydrolase_4"/>
</dbReference>
<protein>
    <submittedName>
        <fullName evidence="3">Alpha/beta hydrolase</fullName>
    </submittedName>
</protein>
<feature type="domain" description="Serine aminopeptidase S33" evidence="2">
    <location>
        <begin position="117"/>
        <end position="220"/>
    </location>
</feature>
<reference evidence="3" key="1">
    <citation type="journal article" date="2018" name="Genome Biol.">
        <title>SKESA: strategic k-mer extension for scrupulous assemblies.</title>
        <authorList>
            <person name="Souvorov A."/>
            <person name="Agarwala R."/>
            <person name="Lipman D.J."/>
        </authorList>
    </citation>
    <scope>NUCLEOTIDE SEQUENCE</scope>
    <source>
        <strain evidence="3">C8</strain>
    </source>
</reference>
<dbReference type="PANTHER" id="PTHR43358:SF4">
    <property type="entry name" value="ALPHA_BETA HYDROLASE FOLD-1 DOMAIN-CONTAINING PROTEIN"/>
    <property type="match status" value="1"/>
</dbReference>
<dbReference type="AlphaFoldDB" id="A0A8H9QWU5"/>
<proteinExistence type="predicted"/>
<dbReference type="PANTHER" id="PTHR43358">
    <property type="entry name" value="ALPHA/BETA-HYDROLASE"/>
    <property type="match status" value="1"/>
</dbReference>
<sequence length="338" mass="37951">MNKVYLKQKDETGKRWSKWKKWTCGILIGIIVCIILALGFGGNYLYNLAINPDTPKDIVFESTESSKDVVTINSTSGPVSISSEEWLLKESGYEDLYMTSRDGLKLHNYLIKKPNSNKWVITVHGYTSQGKLTSYYAKNFFDMGYNVIIPDLRGHGTSEGDYIGMGWDERLDIIDLINYIIKEDKEAEIVLYGISMGAATVLNTSGEELPENVKAVVADCGYTSAWDEFSYQLNKLFGLPAFPMMHIANLITKIRAGYWINESSPINQTSKSKTPTLFIQGDEDTFVPSFMVEELYNASSAEKEKLIVTGAGHAKSSKVNPKLYWETIDGFLSNKNKL</sequence>
<dbReference type="SUPFAM" id="SSF53474">
    <property type="entry name" value="alpha/beta-Hydrolases"/>
    <property type="match status" value="1"/>
</dbReference>
<dbReference type="InterPro" id="IPR052920">
    <property type="entry name" value="DNA-binding_regulatory"/>
</dbReference>
<dbReference type="Proteomes" id="UP000859547">
    <property type="component" value="Unassembled WGS sequence"/>
</dbReference>
<keyword evidence="1" id="KW-0812">Transmembrane</keyword>
<evidence type="ECO:0000313" key="3">
    <source>
        <dbReference type="EMBL" id="HAT4307595.1"/>
    </source>
</evidence>
<organism evidence="3">
    <name type="scientific">Clostridium perfringens</name>
    <dbReference type="NCBI Taxonomy" id="1502"/>
    <lineage>
        <taxon>Bacteria</taxon>
        <taxon>Bacillati</taxon>
        <taxon>Bacillota</taxon>
        <taxon>Clostridia</taxon>
        <taxon>Eubacteriales</taxon>
        <taxon>Clostridiaceae</taxon>
        <taxon>Clostridium</taxon>
    </lineage>
</organism>
<gene>
    <name evidence="3" type="ORF">I9080_001380</name>
</gene>
<keyword evidence="3" id="KW-0378">Hydrolase</keyword>
<accession>A0A8H9QWU5</accession>
<dbReference type="EMBL" id="DACTCB010000005">
    <property type="protein sequence ID" value="HAT4307595.1"/>
    <property type="molecule type" value="Genomic_DNA"/>
</dbReference>
<dbReference type="Gene3D" id="3.40.50.1820">
    <property type="entry name" value="alpha/beta hydrolase"/>
    <property type="match status" value="1"/>
</dbReference>
<dbReference type="InterPro" id="IPR029058">
    <property type="entry name" value="AB_hydrolase_fold"/>
</dbReference>
<keyword evidence="1" id="KW-1133">Transmembrane helix</keyword>
<dbReference type="Pfam" id="PF12146">
    <property type="entry name" value="Hydrolase_4"/>
    <property type="match status" value="1"/>
</dbReference>
<feature type="transmembrane region" description="Helical" evidence="1">
    <location>
        <begin position="21"/>
        <end position="46"/>
    </location>
</feature>